<dbReference type="GO" id="GO:0000978">
    <property type="term" value="F:RNA polymerase II cis-regulatory region sequence-specific DNA binding"/>
    <property type="evidence" value="ECO:0007669"/>
    <property type="project" value="InterPro"/>
</dbReference>
<proteinExistence type="inferred from homology"/>
<dbReference type="Pfam" id="PF02319">
    <property type="entry name" value="WHD_E2F_TDP"/>
    <property type="match status" value="1"/>
</dbReference>
<evidence type="ECO:0000313" key="9">
    <source>
        <dbReference type="Proteomes" id="UP000694569"/>
    </source>
</evidence>
<keyword evidence="3 5" id="KW-0238">DNA-binding</keyword>
<dbReference type="InterPro" id="IPR015633">
    <property type="entry name" value="E2F"/>
</dbReference>
<dbReference type="OrthoDB" id="1743261at2759"/>
<keyword evidence="9" id="KW-1185">Reference proteome</keyword>
<evidence type="ECO:0000313" key="8">
    <source>
        <dbReference type="Ensembl" id="ENSLLEP00000040924.1"/>
    </source>
</evidence>
<evidence type="ECO:0000256" key="4">
    <source>
        <dbReference type="ARBA" id="ARBA00023163"/>
    </source>
</evidence>
<organism evidence="8 9">
    <name type="scientific">Leptobrachium leishanense</name>
    <name type="common">Leishan spiny toad</name>
    <dbReference type="NCBI Taxonomy" id="445787"/>
    <lineage>
        <taxon>Eukaryota</taxon>
        <taxon>Metazoa</taxon>
        <taxon>Chordata</taxon>
        <taxon>Craniata</taxon>
        <taxon>Vertebrata</taxon>
        <taxon>Euteleostomi</taxon>
        <taxon>Amphibia</taxon>
        <taxon>Batrachia</taxon>
        <taxon>Anura</taxon>
        <taxon>Pelobatoidea</taxon>
        <taxon>Megophryidae</taxon>
        <taxon>Leptobrachium</taxon>
    </lineage>
</organism>
<dbReference type="SMART" id="SM01372">
    <property type="entry name" value="E2F_TDP"/>
    <property type="match status" value="1"/>
</dbReference>
<comment type="subcellular location">
    <subcellularLocation>
        <location evidence="5">Nucleus</location>
    </subcellularLocation>
</comment>
<dbReference type="InterPro" id="IPR032198">
    <property type="entry name" value="E2F_CC-MB"/>
</dbReference>
<comment type="similarity">
    <text evidence="1 5">Belongs to the E2F/DP family.</text>
</comment>
<keyword evidence="4 5" id="KW-0804">Transcription</keyword>
<dbReference type="InterPro" id="IPR036388">
    <property type="entry name" value="WH-like_DNA-bd_sf"/>
</dbReference>
<reference evidence="8" key="1">
    <citation type="submission" date="2025-08" db="UniProtKB">
        <authorList>
            <consortium name="Ensembl"/>
        </authorList>
    </citation>
    <scope>IDENTIFICATION</scope>
</reference>
<dbReference type="SUPFAM" id="SSF144074">
    <property type="entry name" value="E2F-DP heterodimerization region"/>
    <property type="match status" value="1"/>
</dbReference>
<evidence type="ECO:0000256" key="1">
    <source>
        <dbReference type="ARBA" id="ARBA00010940"/>
    </source>
</evidence>
<dbReference type="GeneTree" id="ENSGT00940000155734"/>
<dbReference type="GO" id="GO:0046983">
    <property type="term" value="F:protein dimerization activity"/>
    <property type="evidence" value="ECO:0007669"/>
    <property type="project" value="InterPro"/>
</dbReference>
<dbReference type="InterPro" id="IPR036390">
    <property type="entry name" value="WH_DNA-bd_sf"/>
</dbReference>
<reference evidence="8" key="2">
    <citation type="submission" date="2025-09" db="UniProtKB">
        <authorList>
            <consortium name="Ensembl"/>
        </authorList>
    </citation>
    <scope>IDENTIFICATION</scope>
</reference>
<accession>A0A8C5QT93</accession>
<dbReference type="GO" id="GO:0000981">
    <property type="term" value="F:DNA-binding transcription factor activity, RNA polymerase II-specific"/>
    <property type="evidence" value="ECO:0007669"/>
    <property type="project" value="TreeGrafter"/>
</dbReference>
<dbReference type="Ensembl" id="ENSLLET00000042580.1">
    <property type="protein sequence ID" value="ENSLLEP00000040924.1"/>
    <property type="gene ID" value="ENSLLEG00000026054.1"/>
</dbReference>
<name>A0A8C5QT93_9ANUR</name>
<dbReference type="Gene3D" id="6.10.250.540">
    <property type="match status" value="1"/>
</dbReference>
<evidence type="ECO:0000256" key="3">
    <source>
        <dbReference type="ARBA" id="ARBA00023125"/>
    </source>
</evidence>
<dbReference type="PANTHER" id="PTHR12081">
    <property type="entry name" value="TRANSCRIPTION FACTOR E2F"/>
    <property type="match status" value="1"/>
</dbReference>
<evidence type="ECO:0000259" key="7">
    <source>
        <dbReference type="SMART" id="SM01372"/>
    </source>
</evidence>
<feature type="domain" description="E2F/DP family winged-helix DNA-binding" evidence="7">
    <location>
        <begin position="53"/>
        <end position="118"/>
    </location>
</feature>
<dbReference type="CDD" id="cd14660">
    <property type="entry name" value="E2F_DD"/>
    <property type="match status" value="1"/>
</dbReference>
<protein>
    <submittedName>
        <fullName evidence="8">E2F transcription factor 6</fullName>
    </submittedName>
</protein>
<sequence length="258" mass="29383">MSLIDSIKQEPECLDTEVEQEDDEEEGAAASLGTPGKEIKMTMKKSLVLPRPRFDVSLFHLTRKFMDIIKAAPKGIVDLNEVAKVLDVRKRRVYDITNVLDGIRLIQKRSKNLVQWVGNDLNHTGTEIPVQQRLRNDIGDLTAMEEALDDLIRDCANQLFQLTEDQANMKLAYVTYQDIHNIESYHDQIVLAVKAPEETKLEVPTPTADCIEIHIKSKKGPIDVYLCEVEQESTNKQAFERLTKTLKMEPEPIPIDED</sequence>
<dbReference type="InterPro" id="IPR003316">
    <property type="entry name" value="E2F_WHTH_DNA-bd_dom"/>
</dbReference>
<dbReference type="Gene3D" id="1.10.10.10">
    <property type="entry name" value="Winged helix-like DNA-binding domain superfamily/Winged helix DNA-binding domain"/>
    <property type="match status" value="1"/>
</dbReference>
<dbReference type="PANTHER" id="PTHR12081:SF19">
    <property type="entry name" value="TRANSCRIPTION FACTOR E2F6"/>
    <property type="match status" value="1"/>
</dbReference>
<dbReference type="SUPFAM" id="SSF46785">
    <property type="entry name" value="Winged helix' DNA-binding domain"/>
    <property type="match status" value="1"/>
</dbReference>
<evidence type="ECO:0000256" key="2">
    <source>
        <dbReference type="ARBA" id="ARBA00023015"/>
    </source>
</evidence>
<dbReference type="AlphaFoldDB" id="A0A8C5QT93"/>
<dbReference type="InterPro" id="IPR037241">
    <property type="entry name" value="E2F-DP_heterodim"/>
</dbReference>
<keyword evidence="2 5" id="KW-0805">Transcription regulation</keyword>
<dbReference type="Proteomes" id="UP000694569">
    <property type="component" value="Unplaced"/>
</dbReference>
<keyword evidence="5" id="KW-0539">Nucleus</keyword>
<dbReference type="FunFam" id="1.10.10.10:FF:000008">
    <property type="entry name" value="E2F transcription factor 1"/>
    <property type="match status" value="1"/>
</dbReference>
<evidence type="ECO:0000256" key="6">
    <source>
        <dbReference type="SAM" id="MobiDB-lite"/>
    </source>
</evidence>
<gene>
    <name evidence="8" type="primary">E2F6</name>
</gene>
<feature type="compositionally biased region" description="Acidic residues" evidence="6">
    <location>
        <begin position="12"/>
        <end position="27"/>
    </location>
</feature>
<dbReference type="GO" id="GO:0090575">
    <property type="term" value="C:RNA polymerase II transcription regulator complex"/>
    <property type="evidence" value="ECO:0007669"/>
    <property type="project" value="TreeGrafter"/>
</dbReference>
<dbReference type="Pfam" id="PF16421">
    <property type="entry name" value="E2F_CC-MB"/>
    <property type="match status" value="1"/>
</dbReference>
<feature type="region of interest" description="Disordered" evidence="6">
    <location>
        <begin position="1"/>
        <end position="29"/>
    </location>
</feature>
<evidence type="ECO:0000256" key="5">
    <source>
        <dbReference type="RuleBase" id="RU003796"/>
    </source>
</evidence>